<gene>
    <name evidence="2" type="ORF">CALMAC_LOCUS12789</name>
</gene>
<feature type="region of interest" description="Disordered" evidence="1">
    <location>
        <begin position="47"/>
        <end position="70"/>
    </location>
</feature>
<evidence type="ECO:0000256" key="1">
    <source>
        <dbReference type="SAM" id="MobiDB-lite"/>
    </source>
</evidence>
<feature type="compositionally biased region" description="Polar residues" evidence="1">
    <location>
        <begin position="51"/>
        <end position="63"/>
    </location>
</feature>
<dbReference type="EMBL" id="CAACVG010009287">
    <property type="protein sequence ID" value="VEN52776.1"/>
    <property type="molecule type" value="Genomic_DNA"/>
</dbReference>
<accession>A0A653CXX0</accession>
<name>A0A653CXX0_CALMS</name>
<keyword evidence="3" id="KW-1185">Reference proteome</keyword>
<evidence type="ECO:0000313" key="3">
    <source>
        <dbReference type="Proteomes" id="UP000410492"/>
    </source>
</evidence>
<sequence length="70" mass="7673">FDDSYKALADLKDIKNVKVSIRFPAELRHPNPAPLASGGNLWNTEKKVEGSVQNGPRNPQSSIGGYPSMY</sequence>
<evidence type="ECO:0000313" key="2">
    <source>
        <dbReference type="EMBL" id="VEN52776.1"/>
    </source>
</evidence>
<protein>
    <submittedName>
        <fullName evidence="2">Uncharacterized protein</fullName>
    </submittedName>
</protein>
<dbReference type="Proteomes" id="UP000410492">
    <property type="component" value="Unassembled WGS sequence"/>
</dbReference>
<dbReference type="AlphaFoldDB" id="A0A653CXX0"/>
<reference evidence="2 3" key="1">
    <citation type="submission" date="2019-01" db="EMBL/GenBank/DDBJ databases">
        <authorList>
            <person name="Sayadi A."/>
        </authorList>
    </citation>
    <scope>NUCLEOTIDE SEQUENCE [LARGE SCALE GENOMIC DNA]</scope>
</reference>
<feature type="non-terminal residue" evidence="2">
    <location>
        <position position="70"/>
    </location>
</feature>
<organism evidence="2 3">
    <name type="scientific">Callosobruchus maculatus</name>
    <name type="common">Southern cowpea weevil</name>
    <name type="synonym">Pulse bruchid</name>
    <dbReference type="NCBI Taxonomy" id="64391"/>
    <lineage>
        <taxon>Eukaryota</taxon>
        <taxon>Metazoa</taxon>
        <taxon>Ecdysozoa</taxon>
        <taxon>Arthropoda</taxon>
        <taxon>Hexapoda</taxon>
        <taxon>Insecta</taxon>
        <taxon>Pterygota</taxon>
        <taxon>Neoptera</taxon>
        <taxon>Endopterygota</taxon>
        <taxon>Coleoptera</taxon>
        <taxon>Polyphaga</taxon>
        <taxon>Cucujiformia</taxon>
        <taxon>Chrysomeloidea</taxon>
        <taxon>Chrysomelidae</taxon>
        <taxon>Bruchinae</taxon>
        <taxon>Bruchini</taxon>
        <taxon>Callosobruchus</taxon>
    </lineage>
</organism>
<proteinExistence type="predicted"/>
<feature type="non-terminal residue" evidence="2">
    <location>
        <position position="1"/>
    </location>
</feature>